<dbReference type="EMBL" id="BAABME010015140">
    <property type="protein sequence ID" value="GAA0139604.1"/>
    <property type="molecule type" value="Genomic_DNA"/>
</dbReference>
<evidence type="ECO:0000259" key="8">
    <source>
        <dbReference type="Pfam" id="PF13664"/>
    </source>
</evidence>
<feature type="transmembrane region" description="Helical" evidence="6">
    <location>
        <begin position="442"/>
        <end position="460"/>
    </location>
</feature>
<evidence type="ECO:0000256" key="2">
    <source>
        <dbReference type="ARBA" id="ARBA00022692"/>
    </source>
</evidence>
<feature type="compositionally biased region" description="Low complexity" evidence="5">
    <location>
        <begin position="501"/>
        <end position="510"/>
    </location>
</feature>
<feature type="compositionally biased region" description="Basic and acidic residues" evidence="5">
    <location>
        <begin position="228"/>
        <end position="238"/>
    </location>
</feature>
<keyword evidence="7" id="KW-0732">Signal</keyword>
<feature type="transmembrane region" description="Helical" evidence="6">
    <location>
        <begin position="365"/>
        <end position="390"/>
    </location>
</feature>
<dbReference type="PANTHER" id="PTHR47652">
    <property type="entry name" value="MITOCHONDRIAL IMPORT INNER MEMBRANE TRANSLOCASE SUBUNIT TIM44"/>
    <property type="match status" value="1"/>
</dbReference>
<keyword evidence="4 6" id="KW-0472">Membrane</keyword>
<comment type="subcellular location">
    <subcellularLocation>
        <location evidence="1">Membrane</location>
    </subcellularLocation>
</comment>
<name>A0AAV3NJQ4_LITER</name>
<dbReference type="GO" id="GO:0016020">
    <property type="term" value="C:membrane"/>
    <property type="evidence" value="ECO:0007669"/>
    <property type="project" value="UniProtKB-SubCell"/>
</dbReference>
<keyword evidence="2 6" id="KW-0812">Transmembrane</keyword>
<feature type="region of interest" description="Disordered" evidence="5">
    <location>
        <begin position="501"/>
        <end position="531"/>
    </location>
</feature>
<reference evidence="9 10" key="1">
    <citation type="submission" date="2024-01" db="EMBL/GenBank/DDBJ databases">
        <title>The complete chloroplast genome sequence of Lithospermum erythrorhizon: insights into the phylogenetic relationship among Boraginaceae species and the maternal lineages of purple gromwells.</title>
        <authorList>
            <person name="Okada T."/>
            <person name="Watanabe K."/>
        </authorList>
    </citation>
    <scope>NUCLEOTIDE SEQUENCE [LARGE SCALE GENOMIC DNA]</scope>
</reference>
<sequence>MMNILALSLVLTTLLTASVHSPPPPVKNQEDVIVKEGHRVVKVEFDEGGENTKVSFSSHDHGHGHFGLKDKISGVVGDAKEKLKDASNAMPNLGQGAMYDDESGGNDDGYGERATARELICDAFGKCKHKIASALGRTKGVVSDKAQEATDKMYEVEEDAKETVSDAMIRVKDSVGHRAYQASDMAKDAAAKTKSRMEDGAEMAKDSMSQKAKQASELAGDAAAKMKARMEDAAEMAKDSVSQKAKQASELAGDAARYTKSRIEGRAKEAAEMAKQGMKETAEMAKQKAQRGKEAVEEAIDTGKTLKGEVERNAFIEDISEKMKHGAEEVEGEGKKGVETMRRRARGLWHSTLDSLRTYMRILQLFGFATAYGMSMWVTFLSSYVLARILPRQQFANAQSKIYPAYFKAMAYSVGLALLGHLISEGKIREFASMGNFQGLNLITSLGMIVANLLYFEPLATKVMFERMKWEKEEGRGVPAATTVTTTKATEASNIRMVGSAVSPTTGTTTVPPPPPTEASTAQPPMAASGSDARPLKIIELSEALKKLNSYSSFLNVLTLMGLTLHLVHLGQRLSTAC</sequence>
<gene>
    <name evidence="9" type="ORF">LIER_35109</name>
</gene>
<dbReference type="Pfam" id="PF13664">
    <property type="entry name" value="DUF4149"/>
    <property type="match status" value="1"/>
</dbReference>
<feature type="region of interest" description="Disordered" evidence="5">
    <location>
        <begin position="192"/>
        <end position="293"/>
    </location>
</feature>
<evidence type="ECO:0000256" key="7">
    <source>
        <dbReference type="SAM" id="SignalP"/>
    </source>
</evidence>
<dbReference type="Proteomes" id="UP001454036">
    <property type="component" value="Unassembled WGS sequence"/>
</dbReference>
<evidence type="ECO:0000256" key="4">
    <source>
        <dbReference type="ARBA" id="ARBA00023136"/>
    </source>
</evidence>
<feature type="signal peptide" evidence="7">
    <location>
        <begin position="1"/>
        <end position="21"/>
    </location>
</feature>
<feature type="compositionally biased region" description="Basic and acidic residues" evidence="5">
    <location>
        <begin position="261"/>
        <end position="293"/>
    </location>
</feature>
<dbReference type="AlphaFoldDB" id="A0AAV3NJQ4"/>
<dbReference type="SUPFAM" id="SSF58113">
    <property type="entry name" value="Apolipoprotein A-I"/>
    <property type="match status" value="1"/>
</dbReference>
<dbReference type="PANTHER" id="PTHR47652:SF3">
    <property type="entry name" value="MITOCHONDRIAL IMPORT INNER MEMBRANE TRANSLOCASE SUBUNIT TIM44"/>
    <property type="match status" value="1"/>
</dbReference>
<evidence type="ECO:0000256" key="3">
    <source>
        <dbReference type="ARBA" id="ARBA00022989"/>
    </source>
</evidence>
<accession>A0AAV3NJQ4</accession>
<keyword evidence="3 6" id="KW-1133">Transmembrane helix</keyword>
<evidence type="ECO:0000313" key="9">
    <source>
        <dbReference type="EMBL" id="GAA0139604.1"/>
    </source>
</evidence>
<evidence type="ECO:0000256" key="6">
    <source>
        <dbReference type="SAM" id="Phobius"/>
    </source>
</evidence>
<proteinExistence type="predicted"/>
<feature type="transmembrane region" description="Helical" evidence="6">
    <location>
        <begin position="402"/>
        <end position="422"/>
    </location>
</feature>
<feature type="chain" id="PRO_5043943460" description="TMEM205-like domain-containing protein" evidence="7">
    <location>
        <begin position="22"/>
        <end position="578"/>
    </location>
</feature>
<organism evidence="9 10">
    <name type="scientific">Lithospermum erythrorhizon</name>
    <name type="common">Purple gromwell</name>
    <name type="synonym">Lithospermum officinale var. erythrorhizon</name>
    <dbReference type="NCBI Taxonomy" id="34254"/>
    <lineage>
        <taxon>Eukaryota</taxon>
        <taxon>Viridiplantae</taxon>
        <taxon>Streptophyta</taxon>
        <taxon>Embryophyta</taxon>
        <taxon>Tracheophyta</taxon>
        <taxon>Spermatophyta</taxon>
        <taxon>Magnoliopsida</taxon>
        <taxon>eudicotyledons</taxon>
        <taxon>Gunneridae</taxon>
        <taxon>Pentapetalae</taxon>
        <taxon>asterids</taxon>
        <taxon>lamiids</taxon>
        <taxon>Boraginales</taxon>
        <taxon>Boraginaceae</taxon>
        <taxon>Boraginoideae</taxon>
        <taxon>Lithospermeae</taxon>
        <taxon>Lithospermum</taxon>
    </lineage>
</organism>
<dbReference type="Gene3D" id="1.20.120.20">
    <property type="entry name" value="Apolipoprotein"/>
    <property type="match status" value="1"/>
</dbReference>
<feature type="domain" description="TMEM205-like" evidence="8">
    <location>
        <begin position="367"/>
        <end position="468"/>
    </location>
</feature>
<keyword evidence="10" id="KW-1185">Reference proteome</keyword>
<protein>
    <recommendedName>
        <fullName evidence="8">TMEM205-like domain-containing protein</fullName>
    </recommendedName>
</protein>
<comment type="caution">
    <text evidence="9">The sequence shown here is derived from an EMBL/GenBank/DDBJ whole genome shotgun (WGS) entry which is preliminary data.</text>
</comment>
<evidence type="ECO:0000313" key="10">
    <source>
        <dbReference type="Proteomes" id="UP001454036"/>
    </source>
</evidence>
<feature type="compositionally biased region" description="Basic and acidic residues" evidence="5">
    <location>
        <begin position="192"/>
        <end position="205"/>
    </location>
</feature>
<evidence type="ECO:0000256" key="5">
    <source>
        <dbReference type="SAM" id="MobiDB-lite"/>
    </source>
</evidence>
<dbReference type="InterPro" id="IPR025423">
    <property type="entry name" value="TMEM205-like"/>
</dbReference>
<evidence type="ECO:0000256" key="1">
    <source>
        <dbReference type="ARBA" id="ARBA00004370"/>
    </source>
</evidence>